<evidence type="ECO:0000256" key="1">
    <source>
        <dbReference type="ARBA" id="ARBA00008785"/>
    </source>
</evidence>
<proteinExistence type="inferred from homology"/>
<dbReference type="InterPro" id="IPR051674">
    <property type="entry name" value="Malate_Decarboxylase"/>
</dbReference>
<sequence length="387" mass="41299">MTSEEDAILRLHQAHTGMLDIKSDFDIEDRADLQKAYTPGVAVLSRMIAEKPELKDKFTVSGKLVALITDGTAVLGLGNVGPAAGLPVIEGKALLYKDLANINAIPLAVDQVGPKEIIKTIKNISLSFAGIHLEDIAAPRCFEIENALSEELDIPVYHDDQEGSAIVVLAGLINAAKVVDKKLTDLRVVINGIGASGLATARLLYAAGIKHLTLVDVHGVITSEDYRANDYQRVFAAKLGTPQRMENQNIHDAIKGQDAFIGLSTGNVINRHDVKQMNEQPIIFALANPHQEIAPEKAKEAGAAVIATGSSQYPNQVNNILAFPGLFKGLLASGLKKVDMDLQKAVAQALASVVAEPTAENIVPSVFDERVVPTVAKAVVDYASQSK</sequence>
<dbReference type="InterPro" id="IPR046346">
    <property type="entry name" value="Aminoacid_DH-like_N_sf"/>
</dbReference>
<comment type="cofactor">
    <cofactor evidence="4">
        <name>Mg(2+)</name>
        <dbReference type="ChEBI" id="CHEBI:18420"/>
    </cofactor>
    <cofactor evidence="4">
        <name>Mn(2+)</name>
        <dbReference type="ChEBI" id="CHEBI:29035"/>
    </cofactor>
    <text evidence="4">Divalent metal cations. Prefers magnesium or manganese.</text>
</comment>
<evidence type="ECO:0000256" key="3">
    <source>
        <dbReference type="PIRSR" id="PIRSR000106-2"/>
    </source>
</evidence>
<organism evidence="8 9">
    <name type="scientific">Limosilactobacillus mucosae</name>
    <name type="common">Lactobacillus mucosae</name>
    <dbReference type="NCBI Taxonomy" id="97478"/>
    <lineage>
        <taxon>Bacteria</taxon>
        <taxon>Bacillati</taxon>
        <taxon>Bacillota</taxon>
        <taxon>Bacilli</taxon>
        <taxon>Lactobacillales</taxon>
        <taxon>Lactobacillaceae</taxon>
        <taxon>Limosilactobacillus</taxon>
    </lineage>
</organism>
<dbReference type="GO" id="GO:0051287">
    <property type="term" value="F:NAD binding"/>
    <property type="evidence" value="ECO:0007669"/>
    <property type="project" value="InterPro"/>
</dbReference>
<dbReference type="Gene3D" id="3.40.50.10380">
    <property type="entry name" value="Malic enzyme, N-terminal domain"/>
    <property type="match status" value="1"/>
</dbReference>
<feature type="binding site" evidence="3">
    <location>
        <position position="318"/>
    </location>
    <ligand>
        <name>(S)-malate</name>
        <dbReference type="ChEBI" id="CHEBI:15589"/>
    </ligand>
</feature>
<dbReference type="InterPro" id="IPR012302">
    <property type="entry name" value="Malic_NAD-bd"/>
</dbReference>
<dbReference type="SMART" id="SM00919">
    <property type="entry name" value="Malic_M"/>
    <property type="match status" value="1"/>
</dbReference>
<dbReference type="InterPro" id="IPR037062">
    <property type="entry name" value="Malic_N_dom_sf"/>
</dbReference>
<dbReference type="Proteomes" id="UP000030001">
    <property type="component" value="Unassembled WGS sequence"/>
</dbReference>
<dbReference type="InterPro" id="IPR001891">
    <property type="entry name" value="Malic_OxRdtase"/>
</dbReference>
<reference evidence="8 9" key="1">
    <citation type="submission" date="2014-09" db="EMBL/GenBank/DDBJ databases">
        <title>Lactobacillus mucosae CRL573 Genome Sequencing.</title>
        <authorList>
            <person name="Bleckwedel J."/>
            <person name="Teran L.C."/>
            <person name="Bonacina J."/>
            <person name="Saavedra L."/>
            <person name="Mozzi F.B."/>
            <person name="Raya R.R."/>
        </authorList>
    </citation>
    <scope>NUCLEOTIDE SEQUENCE [LARGE SCALE GENOMIC DNA]</scope>
    <source>
        <strain evidence="8 9">CRL573</strain>
    </source>
</reference>
<evidence type="ECO:0000313" key="8">
    <source>
        <dbReference type="EMBL" id="KGL66588.1"/>
    </source>
</evidence>
<dbReference type="PRINTS" id="PR00072">
    <property type="entry name" value="MALOXRDTASE"/>
</dbReference>
<evidence type="ECO:0000259" key="6">
    <source>
        <dbReference type="SMART" id="SM00919"/>
    </source>
</evidence>
<evidence type="ECO:0000313" key="9">
    <source>
        <dbReference type="Proteomes" id="UP000030001"/>
    </source>
</evidence>
<dbReference type="GO" id="GO:0046872">
    <property type="term" value="F:metal ion binding"/>
    <property type="evidence" value="ECO:0007669"/>
    <property type="project" value="UniProtKB-KW"/>
</dbReference>
<feature type="binding site" evidence="4">
    <location>
        <position position="134"/>
    </location>
    <ligand>
        <name>a divalent metal cation</name>
        <dbReference type="ChEBI" id="CHEBI:60240"/>
    </ligand>
</feature>
<feature type="domain" description="Malic enzyme N-terminal" evidence="7">
    <location>
        <begin position="16"/>
        <end position="149"/>
    </location>
</feature>
<protein>
    <submittedName>
        <fullName evidence="8">Malate dehydrogenase</fullName>
    </submittedName>
</protein>
<dbReference type="Gene3D" id="3.40.50.720">
    <property type="entry name" value="NAD(P)-binding Rossmann-like Domain"/>
    <property type="match status" value="1"/>
</dbReference>
<evidence type="ECO:0000256" key="2">
    <source>
        <dbReference type="ARBA" id="ARBA00023002"/>
    </source>
</evidence>
<dbReference type="GO" id="GO:0004470">
    <property type="term" value="F:malic enzyme activity"/>
    <property type="evidence" value="ECO:0007669"/>
    <property type="project" value="InterPro"/>
</dbReference>
<feature type="domain" description="Malic enzyme NAD-binding" evidence="6">
    <location>
        <begin position="161"/>
        <end position="384"/>
    </location>
</feature>
<dbReference type="AlphaFoldDB" id="A0A099YCI4"/>
<dbReference type="EMBL" id="JROC01000035">
    <property type="protein sequence ID" value="KGL66588.1"/>
    <property type="molecule type" value="Genomic_DNA"/>
</dbReference>
<gene>
    <name evidence="8" type="ORF">LX03_08240</name>
</gene>
<dbReference type="Pfam" id="PF00390">
    <property type="entry name" value="malic"/>
    <property type="match status" value="1"/>
</dbReference>
<evidence type="ECO:0000259" key="7">
    <source>
        <dbReference type="SMART" id="SM01274"/>
    </source>
</evidence>
<dbReference type="PANTHER" id="PTHR43237">
    <property type="entry name" value="NADP-DEPENDENT MALIC ENZYME"/>
    <property type="match status" value="1"/>
</dbReference>
<keyword evidence="2" id="KW-0560">Oxidoreductase</keyword>
<dbReference type="PANTHER" id="PTHR43237:SF4">
    <property type="entry name" value="NADP-DEPENDENT MALIC ENZYME"/>
    <property type="match status" value="1"/>
</dbReference>
<keyword evidence="4 5" id="KW-0479">Metal-binding</keyword>
<dbReference type="SMART" id="SM01274">
    <property type="entry name" value="malic"/>
    <property type="match status" value="1"/>
</dbReference>
<dbReference type="InterPro" id="IPR036291">
    <property type="entry name" value="NAD(P)-bd_dom_sf"/>
</dbReference>
<name>A0A099YCI4_LIMMU</name>
<dbReference type="PIRSF" id="PIRSF000106">
    <property type="entry name" value="ME"/>
    <property type="match status" value="1"/>
</dbReference>
<dbReference type="Pfam" id="PF03949">
    <property type="entry name" value="Malic_M"/>
    <property type="match status" value="1"/>
</dbReference>
<feature type="binding site" evidence="4">
    <location>
        <position position="135"/>
    </location>
    <ligand>
        <name>a divalent metal cation</name>
        <dbReference type="ChEBI" id="CHEBI:60240"/>
    </ligand>
</feature>
<evidence type="ECO:0000256" key="5">
    <source>
        <dbReference type="RuleBase" id="RU003427"/>
    </source>
</evidence>
<dbReference type="InterPro" id="IPR012301">
    <property type="entry name" value="Malic_N_dom"/>
</dbReference>
<evidence type="ECO:0000256" key="4">
    <source>
        <dbReference type="PIRSR" id="PIRSR000106-3"/>
    </source>
</evidence>
<dbReference type="GO" id="GO:0016616">
    <property type="term" value="F:oxidoreductase activity, acting on the CH-OH group of donors, NAD or NADP as acceptor"/>
    <property type="evidence" value="ECO:0007669"/>
    <property type="project" value="InterPro"/>
</dbReference>
<dbReference type="SUPFAM" id="SSF53223">
    <property type="entry name" value="Aminoacid dehydrogenase-like, N-terminal domain"/>
    <property type="match status" value="1"/>
</dbReference>
<comment type="caution">
    <text evidence="8">The sequence shown here is derived from an EMBL/GenBank/DDBJ whole genome shotgun (WGS) entry which is preliminary data.</text>
</comment>
<comment type="similarity">
    <text evidence="1 5">Belongs to the malic enzymes family.</text>
</comment>
<feature type="binding site" evidence="4">
    <location>
        <position position="160"/>
    </location>
    <ligand>
        <name>a divalent metal cation</name>
        <dbReference type="ChEBI" id="CHEBI:60240"/>
    </ligand>
</feature>
<feature type="binding site" evidence="3">
    <location>
        <position position="288"/>
    </location>
    <ligand>
        <name>(S)-malate</name>
        <dbReference type="ChEBI" id="CHEBI:15589"/>
    </ligand>
</feature>
<dbReference type="SUPFAM" id="SSF51735">
    <property type="entry name" value="NAD(P)-binding Rossmann-fold domains"/>
    <property type="match status" value="1"/>
</dbReference>
<accession>A0A099YCI4</accession>